<sequence>MTDLNLPYSESSSSSVKNTGAATPVPADKSAVFLRNCSISSVSVNPVGFCGALSSAFWNKDFFAFPFLANASSVDSVDRCRLHPDTERRTDLRLRCIMAID</sequence>
<dbReference type="EMBL" id="KI913972">
    <property type="protein sequence ID" value="ETV97702.1"/>
    <property type="molecule type" value="Genomic_DNA"/>
</dbReference>
<dbReference type="RefSeq" id="XP_008873911.1">
    <property type="nucleotide sequence ID" value="XM_008875689.1"/>
</dbReference>
<reference evidence="2" key="1">
    <citation type="submission" date="2013-12" db="EMBL/GenBank/DDBJ databases">
        <title>The Genome Sequence of Aphanomyces invadans NJM9701.</title>
        <authorList>
            <consortium name="The Broad Institute Genomics Platform"/>
            <person name="Russ C."/>
            <person name="Tyler B."/>
            <person name="van West P."/>
            <person name="Dieguez-Uribeondo J."/>
            <person name="Young S.K."/>
            <person name="Zeng Q."/>
            <person name="Gargeya S."/>
            <person name="Fitzgerald M."/>
            <person name="Abouelleil A."/>
            <person name="Alvarado L."/>
            <person name="Chapman S.B."/>
            <person name="Gainer-Dewar J."/>
            <person name="Goldberg J."/>
            <person name="Griggs A."/>
            <person name="Gujja S."/>
            <person name="Hansen M."/>
            <person name="Howarth C."/>
            <person name="Imamovic A."/>
            <person name="Ireland A."/>
            <person name="Larimer J."/>
            <person name="McCowan C."/>
            <person name="Murphy C."/>
            <person name="Pearson M."/>
            <person name="Poon T.W."/>
            <person name="Priest M."/>
            <person name="Roberts A."/>
            <person name="Saif S."/>
            <person name="Shea T."/>
            <person name="Sykes S."/>
            <person name="Wortman J."/>
            <person name="Nusbaum C."/>
            <person name="Birren B."/>
        </authorList>
    </citation>
    <scope>NUCLEOTIDE SEQUENCE [LARGE SCALE GENOMIC DNA]</scope>
    <source>
        <strain evidence="2">NJM9701</strain>
    </source>
</reference>
<protein>
    <submittedName>
        <fullName evidence="2">Uncharacterized protein</fullName>
    </submittedName>
</protein>
<proteinExistence type="predicted"/>
<feature type="region of interest" description="Disordered" evidence="1">
    <location>
        <begin position="1"/>
        <end position="24"/>
    </location>
</feature>
<evidence type="ECO:0000313" key="2">
    <source>
        <dbReference type="EMBL" id="ETV97702.1"/>
    </source>
</evidence>
<organism evidence="2">
    <name type="scientific">Aphanomyces invadans</name>
    <dbReference type="NCBI Taxonomy" id="157072"/>
    <lineage>
        <taxon>Eukaryota</taxon>
        <taxon>Sar</taxon>
        <taxon>Stramenopiles</taxon>
        <taxon>Oomycota</taxon>
        <taxon>Saprolegniomycetes</taxon>
        <taxon>Saprolegniales</taxon>
        <taxon>Verrucalvaceae</taxon>
        <taxon>Aphanomyces</taxon>
    </lineage>
</organism>
<dbReference type="VEuPathDB" id="FungiDB:H310_09587"/>
<dbReference type="GeneID" id="20086637"/>
<dbReference type="AlphaFoldDB" id="A0A024TWF7"/>
<evidence type="ECO:0000256" key="1">
    <source>
        <dbReference type="SAM" id="MobiDB-lite"/>
    </source>
</evidence>
<name>A0A024TWF7_9STRA</name>
<accession>A0A024TWF7</accession>
<gene>
    <name evidence="2" type="ORF">H310_09587</name>
</gene>